<gene>
    <name evidence="2" type="ORF">QQX03_00280</name>
</gene>
<dbReference type="RefSeq" id="WP_285975900.1">
    <property type="nucleotide sequence ID" value="NZ_CP127221.1"/>
</dbReference>
<dbReference type="EMBL" id="CP127221">
    <property type="protein sequence ID" value="WIW95585.1"/>
    <property type="molecule type" value="Genomic_DNA"/>
</dbReference>
<keyword evidence="1" id="KW-0472">Membrane</keyword>
<protein>
    <submittedName>
        <fullName evidence="2">Uncharacterized protein</fullName>
    </submittedName>
</protein>
<feature type="transmembrane region" description="Helical" evidence="1">
    <location>
        <begin position="12"/>
        <end position="31"/>
    </location>
</feature>
<keyword evidence="1" id="KW-1133">Transmembrane helix</keyword>
<proteinExistence type="predicted"/>
<accession>A0A9Y2B9P9</accession>
<name>A0A9Y2B9P9_9SPHN</name>
<evidence type="ECO:0000313" key="3">
    <source>
        <dbReference type="Proteomes" id="UP001231445"/>
    </source>
</evidence>
<dbReference type="KEGG" id="arue:QQX03_00280"/>
<keyword evidence="1" id="KW-0812">Transmembrane</keyword>
<feature type="transmembrane region" description="Helical" evidence="1">
    <location>
        <begin position="63"/>
        <end position="84"/>
    </location>
</feature>
<evidence type="ECO:0000256" key="1">
    <source>
        <dbReference type="SAM" id="Phobius"/>
    </source>
</evidence>
<feature type="transmembrane region" description="Helical" evidence="1">
    <location>
        <begin position="96"/>
        <end position="114"/>
    </location>
</feature>
<evidence type="ECO:0000313" key="2">
    <source>
        <dbReference type="EMBL" id="WIW95585.1"/>
    </source>
</evidence>
<sequence>MSNETGARRGWTWFFWIAAIFNFLVGIAVILGPSAPIDTRLVGILVFAFGLVYAVVARDPDRYADVIWAGVFGKVAVVALLVTAEMNQSGGDAPTAVLAIDVLFATGFLIFLLTRGETSVSYGESGGTD</sequence>
<organism evidence="2 3">
    <name type="scientific">Altererythrobacter rubellus</name>
    <dbReference type="NCBI Taxonomy" id="2173831"/>
    <lineage>
        <taxon>Bacteria</taxon>
        <taxon>Pseudomonadati</taxon>
        <taxon>Pseudomonadota</taxon>
        <taxon>Alphaproteobacteria</taxon>
        <taxon>Sphingomonadales</taxon>
        <taxon>Erythrobacteraceae</taxon>
        <taxon>Altererythrobacter</taxon>
    </lineage>
</organism>
<feature type="transmembrane region" description="Helical" evidence="1">
    <location>
        <begin position="37"/>
        <end position="56"/>
    </location>
</feature>
<dbReference type="Proteomes" id="UP001231445">
    <property type="component" value="Chromosome"/>
</dbReference>
<dbReference type="AlphaFoldDB" id="A0A9Y2B9P9"/>
<keyword evidence="3" id="KW-1185">Reference proteome</keyword>
<reference evidence="2 3" key="1">
    <citation type="submission" date="2023-06" db="EMBL/GenBank/DDBJ databases">
        <title>Altererythrobacter rubellus NBRC 112769 genome.</title>
        <authorList>
            <person name="Zhang K."/>
        </authorList>
    </citation>
    <scope>NUCLEOTIDE SEQUENCE [LARGE SCALE GENOMIC DNA]</scope>
    <source>
        <strain evidence="2 3">NBRC 112769</strain>
    </source>
</reference>